<comment type="function">
    <text evidence="2">Involved in nucleolar processing of pre-18S ribosomal RNA.</text>
</comment>
<dbReference type="GO" id="GO:0000462">
    <property type="term" value="P:maturation of SSU-rRNA from tricistronic rRNA transcript (SSU-rRNA, 5.8S rRNA, LSU-rRNA)"/>
    <property type="evidence" value="ECO:0007669"/>
    <property type="project" value="TreeGrafter"/>
</dbReference>
<reference evidence="4" key="1">
    <citation type="submission" date="2021-01" db="EMBL/GenBank/DDBJ databases">
        <authorList>
            <consortium name="Genoscope - CEA"/>
            <person name="William W."/>
        </authorList>
    </citation>
    <scope>NUCLEOTIDE SEQUENCE</scope>
</reference>
<dbReference type="InterPro" id="IPR040191">
    <property type="entry name" value="UTP10"/>
</dbReference>
<dbReference type="PANTHER" id="PTHR13457">
    <property type="entry name" value="BAP28"/>
    <property type="match status" value="1"/>
</dbReference>
<comment type="subcellular location">
    <subcellularLocation>
        <location evidence="2">Nucleus</location>
        <location evidence="2">Nucleolus</location>
    </subcellularLocation>
</comment>
<dbReference type="GO" id="GO:0030686">
    <property type="term" value="C:90S preribosome"/>
    <property type="evidence" value="ECO:0007669"/>
    <property type="project" value="TreeGrafter"/>
</dbReference>
<evidence type="ECO:0000256" key="2">
    <source>
        <dbReference type="RuleBase" id="RU367065"/>
    </source>
</evidence>
<dbReference type="PANTHER" id="PTHR13457:SF1">
    <property type="entry name" value="HEAT REPEAT-CONTAINING PROTEIN 1"/>
    <property type="match status" value="1"/>
</dbReference>
<dbReference type="InterPro" id="IPR012954">
    <property type="entry name" value="BP28_C_dom"/>
</dbReference>
<evidence type="ECO:0000313" key="5">
    <source>
        <dbReference type="Proteomes" id="UP000688137"/>
    </source>
</evidence>
<comment type="similarity">
    <text evidence="2">Belongs to the HEATR1/UTP10 family.</text>
</comment>
<name>A0A8S1K388_PARPR</name>
<dbReference type="Proteomes" id="UP000688137">
    <property type="component" value="Unassembled WGS sequence"/>
</dbReference>
<dbReference type="GO" id="GO:0030515">
    <property type="term" value="F:snoRNA binding"/>
    <property type="evidence" value="ECO:0007669"/>
    <property type="project" value="TreeGrafter"/>
</dbReference>
<dbReference type="GO" id="GO:0032040">
    <property type="term" value="C:small-subunit processome"/>
    <property type="evidence" value="ECO:0007669"/>
    <property type="project" value="TreeGrafter"/>
</dbReference>
<dbReference type="GO" id="GO:0034455">
    <property type="term" value="C:t-UTP complex"/>
    <property type="evidence" value="ECO:0007669"/>
    <property type="project" value="TreeGrafter"/>
</dbReference>
<organism evidence="4 5">
    <name type="scientific">Paramecium primaurelia</name>
    <dbReference type="NCBI Taxonomy" id="5886"/>
    <lineage>
        <taxon>Eukaryota</taxon>
        <taxon>Sar</taxon>
        <taxon>Alveolata</taxon>
        <taxon>Ciliophora</taxon>
        <taxon>Intramacronucleata</taxon>
        <taxon>Oligohymenophorea</taxon>
        <taxon>Peniculida</taxon>
        <taxon>Parameciidae</taxon>
        <taxon>Paramecium</taxon>
    </lineage>
</organism>
<keyword evidence="2" id="KW-0698">rRNA processing</keyword>
<sequence length="1799" mass="212674">MAQSLSSQLGQLQHQQKQYASLLYTQQVSAQTDLDTIYYQGCKGINKLTQIDNRFSRFQESLFNVQNKGITRQLQTKQQNADLDKEIRQCLLLMSQYWTFEGTHASMEYLLRNYRIHEYLVDEVIIYFLVYHNTKLYVRLLQNLVDQQRNSMWAFFYEPISRGQTIPRDLLIRQMQLDYRILKKIIDYQCLLLQKVEVQEEIVFTVQDYLYTEQEIQNIKLRQPNQLAFLYSILQDLKVTTGYMDQLRGSFGKLLALCIENCTDENKSFTYLIFNLQLFDPTKILLTENQIENTAQWIYTQVQNNDNLLDLAILFYQFGIKTTYETSLILLNKDLSKFFNNGLLLIEIIKQLKDIQIPEKQLHQLIFYLKHQLTKNDNHFLDSIVSIMHDQIITVVRPYLQDTQYKHLFPKSNQIHLTFNNSEQVIKQLNQKETDLSIGTLVNLIEDSFNYFIKSKKIQFIKILNLSLQIAELQFPQTVMFNTNKLYTLINNISDQIDNREFIQNLQQIFTYTHSKQVDANIYESLLLLSVHFQIDTINEFSKSNKVLKNVQNKEQLIKLIKQQDEQLIESLLQNNQIQKLLIYKQLQIQLSYILQEEQLLQKFINQYTEDDQFISKIMQSLSIIQLLNLENALCIKYIKSIDIDPQIFFNNDLNHLGSLKILLHKSSRNLNFVFKLFLIYDDLTPEQQELYLQIAAELKESFKNDLKIQKINFSQSLLQQTIGSLIKNRKEANFTKSLGNLKDQNALLELQTLYLENFNDLRYRQLRSISSTFTKTKQHIKLDKIINLIKFIETNFKYELLQSYLNILKYYSSIKDQNEEIDFSFLKKTLFKLPKDYCTVINEYLNQSNLFSAEVRTQMIIYVFSHNLKNKQIVVQDDLDFDLIISLLETPNLDILTHLVDLLRANIQHINIESIKKCFKLNINQPAQIILISQIIYDYLDHHQSNLLEECSSLQQKVLDQNLDLSLQINYTATTSCIRLIAKHTQINKCKSAFKSLTYPDVNTYGQRNSLLFYRIIIEQFQNHNIKYFNSCIFAYFISQLIQITSTMDVNQEILQNFGLFSLEQWWVIMYILSTYYFSNEYIQLFKEQVNKFSPQIKLHITTALAESLFYRTQRHQKLLQIKLNQKLTQLQTPNLESCIKKVGFSMRGQIKPIKIKLSLLRILELVEDLQGQLQNYLIQSDLNIKQADQLKSLIVHISKFSNVFAHSKLKSLSERIRTSLIHSMKIETLVPLIKNCISIKSVSHILLQAFNDILRLDLIKIQKQQIQLIRDLIQQIIIEISLPTPNLSTEMLLLLNYLYSIQFIQKQLQQQGQEIMSVLIKLVESQNEQDQSLILNLYSLLSQIDSYPYLNDLNLVFNLLINLLCQEQNIKKLDNNEFTYNNEQIIHKVSNKLILMNTSYTLIKSFKGLISKQHLTDISVLYLIEGDKQGFQCILDNIENRVHLDVYINSIMNQSRKLKPFVVLNCVDYIAQLIQKCESELVCEQYMQLNKEIQQMFDYSREQYIDSEIKNGIFEADKLEYQINQVYIEIVLKINDISFKKLFNNLITWSRKQLQQVGYNFNKYRRIQFFRLSTQISDKLGKYFTKYYSYIWDAIVNELQTFHNIFYETPKQAKLSKRTNDECDMYYRLELLLNRHILQSISSLCQNDCEQFVDTEKFEKLSDPLALTLDCPKVQQYESILQYIDEWITPTILALFQLINDDYKWKDFHLKILQVISRHSNKKNETSSFIIIAIVKLIHRLIDQLDERYLVLMNDLIPFLHQLTSTNLNSEELEKRVKQLIVRLSQLSGEDIVTALK</sequence>
<keyword evidence="1 2" id="KW-0539">Nucleus</keyword>
<comment type="caution">
    <text evidence="4">The sequence shown here is derived from an EMBL/GenBank/DDBJ whole genome shotgun (WGS) entry which is preliminary data.</text>
</comment>
<dbReference type="OMA" id="RANIQHI"/>
<feature type="domain" description="BP28 C-terminal" evidence="3">
    <location>
        <begin position="1481"/>
        <end position="1654"/>
    </location>
</feature>
<accession>A0A8S1K388</accession>
<dbReference type="Pfam" id="PF08146">
    <property type="entry name" value="BP28CT"/>
    <property type="match status" value="1"/>
</dbReference>
<dbReference type="SMART" id="SM01036">
    <property type="entry name" value="BP28CT"/>
    <property type="match status" value="1"/>
</dbReference>
<gene>
    <name evidence="4" type="ORF">PPRIM_AZ9-3.1.T0080347</name>
</gene>
<protein>
    <recommendedName>
        <fullName evidence="2">HEAT repeat-containing protein 1</fullName>
    </recommendedName>
</protein>
<keyword evidence="5" id="KW-1185">Reference proteome</keyword>
<evidence type="ECO:0000259" key="3">
    <source>
        <dbReference type="SMART" id="SM01036"/>
    </source>
</evidence>
<evidence type="ECO:0000313" key="4">
    <source>
        <dbReference type="EMBL" id="CAD8044778.1"/>
    </source>
</evidence>
<dbReference type="GO" id="GO:0045943">
    <property type="term" value="P:positive regulation of transcription by RNA polymerase I"/>
    <property type="evidence" value="ECO:0007669"/>
    <property type="project" value="TreeGrafter"/>
</dbReference>
<dbReference type="EMBL" id="CAJJDM010000004">
    <property type="protein sequence ID" value="CAD8044778.1"/>
    <property type="molecule type" value="Genomic_DNA"/>
</dbReference>
<keyword evidence="2" id="KW-0690">Ribosome biogenesis</keyword>
<evidence type="ECO:0000256" key="1">
    <source>
        <dbReference type="ARBA" id="ARBA00023242"/>
    </source>
</evidence>
<proteinExistence type="inferred from homology"/>
<keyword evidence="2" id="KW-0687">Ribonucleoprotein</keyword>